<keyword evidence="2" id="KW-1185">Reference proteome</keyword>
<gene>
    <name evidence="1" type="ORF">V1477_006030</name>
</gene>
<sequence length="98" mass="11705">MENKFRFTEHKIVVTIVTYSSRYILPNLIRPYEYHLSFLGDWPKSGGTRQPASDYWLIFKIFMLPKPLIIDHNDLLKLEEHRKSSCLWIIHLFANLAK</sequence>
<dbReference type="Proteomes" id="UP001607303">
    <property type="component" value="Unassembled WGS sequence"/>
</dbReference>
<reference evidence="1 2" key="1">
    <citation type="journal article" date="2024" name="Ann. Entomol. Soc. Am.">
        <title>Genomic analyses of the southern and eastern yellowjacket wasps (Hymenoptera: Vespidae) reveal evolutionary signatures of social life.</title>
        <authorList>
            <person name="Catto M.A."/>
            <person name="Caine P.B."/>
            <person name="Orr S.E."/>
            <person name="Hunt B.G."/>
            <person name="Goodisman M.A.D."/>
        </authorList>
    </citation>
    <scope>NUCLEOTIDE SEQUENCE [LARGE SCALE GENOMIC DNA]</scope>
    <source>
        <strain evidence="1">232</strain>
        <tissue evidence="1">Head and thorax</tissue>
    </source>
</reference>
<proteinExistence type="predicted"/>
<dbReference type="EMBL" id="JAYRBN010000041">
    <property type="protein sequence ID" value="KAL2745639.1"/>
    <property type="molecule type" value="Genomic_DNA"/>
</dbReference>
<evidence type="ECO:0000313" key="2">
    <source>
        <dbReference type="Proteomes" id="UP001607303"/>
    </source>
</evidence>
<comment type="caution">
    <text evidence="1">The sequence shown here is derived from an EMBL/GenBank/DDBJ whole genome shotgun (WGS) entry which is preliminary data.</text>
</comment>
<dbReference type="AlphaFoldDB" id="A0ABD2CLE8"/>
<evidence type="ECO:0000313" key="1">
    <source>
        <dbReference type="EMBL" id="KAL2745639.1"/>
    </source>
</evidence>
<organism evidence="1 2">
    <name type="scientific">Vespula maculifrons</name>
    <name type="common">Eastern yellow jacket</name>
    <name type="synonym">Wasp</name>
    <dbReference type="NCBI Taxonomy" id="7453"/>
    <lineage>
        <taxon>Eukaryota</taxon>
        <taxon>Metazoa</taxon>
        <taxon>Ecdysozoa</taxon>
        <taxon>Arthropoda</taxon>
        <taxon>Hexapoda</taxon>
        <taxon>Insecta</taxon>
        <taxon>Pterygota</taxon>
        <taxon>Neoptera</taxon>
        <taxon>Endopterygota</taxon>
        <taxon>Hymenoptera</taxon>
        <taxon>Apocrita</taxon>
        <taxon>Aculeata</taxon>
        <taxon>Vespoidea</taxon>
        <taxon>Vespidae</taxon>
        <taxon>Vespinae</taxon>
        <taxon>Vespula</taxon>
    </lineage>
</organism>
<name>A0ABD2CLE8_VESMC</name>
<protein>
    <submittedName>
        <fullName evidence="1">Uncharacterized protein</fullName>
    </submittedName>
</protein>
<accession>A0ABD2CLE8</accession>